<dbReference type="RefSeq" id="WP_015207568.1">
    <property type="nucleotide sequence ID" value="NC_019757.1"/>
</dbReference>
<accession>K9WVS3</accession>
<proteinExistence type="predicted"/>
<protein>
    <submittedName>
        <fullName evidence="1">Uncharacterized protein</fullName>
    </submittedName>
</protein>
<keyword evidence="2" id="KW-1185">Reference proteome</keyword>
<dbReference type="HOGENOM" id="CLU_2768938_0_0_3"/>
<dbReference type="Proteomes" id="UP000010475">
    <property type="component" value="Chromosome"/>
</dbReference>
<evidence type="ECO:0000313" key="1">
    <source>
        <dbReference type="EMBL" id="AFZ24313.1"/>
    </source>
</evidence>
<dbReference type="KEGG" id="csg:Cylst_2071"/>
<dbReference type="EMBL" id="CP003642">
    <property type="protein sequence ID" value="AFZ24313.1"/>
    <property type="molecule type" value="Genomic_DNA"/>
</dbReference>
<dbReference type="AlphaFoldDB" id="K9WVS3"/>
<organism evidence="1 2">
    <name type="scientific">Cylindrospermum stagnale PCC 7417</name>
    <dbReference type="NCBI Taxonomy" id="56107"/>
    <lineage>
        <taxon>Bacteria</taxon>
        <taxon>Bacillati</taxon>
        <taxon>Cyanobacteriota</taxon>
        <taxon>Cyanophyceae</taxon>
        <taxon>Nostocales</taxon>
        <taxon>Nostocaceae</taxon>
        <taxon>Cylindrospermum</taxon>
    </lineage>
</organism>
<reference evidence="1 2" key="1">
    <citation type="submission" date="2012-06" db="EMBL/GenBank/DDBJ databases">
        <title>Finished chromosome of genome of Cylindrospermum stagnale PCC 7417.</title>
        <authorList>
            <consortium name="US DOE Joint Genome Institute"/>
            <person name="Gugger M."/>
            <person name="Coursin T."/>
            <person name="Rippka R."/>
            <person name="Tandeau De Marsac N."/>
            <person name="Huntemann M."/>
            <person name="Wei C.-L."/>
            <person name="Han J."/>
            <person name="Detter J.C."/>
            <person name="Han C."/>
            <person name="Tapia R."/>
            <person name="Chen A."/>
            <person name="Kyrpides N."/>
            <person name="Mavromatis K."/>
            <person name="Markowitz V."/>
            <person name="Szeto E."/>
            <person name="Ivanova N."/>
            <person name="Pagani I."/>
            <person name="Pati A."/>
            <person name="Goodwin L."/>
            <person name="Nordberg H.P."/>
            <person name="Cantor M.N."/>
            <person name="Hua S.X."/>
            <person name="Woyke T."/>
            <person name="Kerfeld C.A."/>
        </authorList>
    </citation>
    <scope>NUCLEOTIDE SEQUENCE [LARGE SCALE GENOMIC DNA]</scope>
    <source>
        <strain evidence="1 2">PCC 7417</strain>
    </source>
</reference>
<name>K9WVS3_9NOST</name>
<sequence>MTINTQLTTLAKNIEETYSASVLAADYFRYDIHQTKVKLTISEPREVDVFEEFVLQCAIDINNPSTSVE</sequence>
<evidence type="ECO:0000313" key="2">
    <source>
        <dbReference type="Proteomes" id="UP000010475"/>
    </source>
</evidence>
<dbReference type="OrthoDB" id="436599at2"/>
<gene>
    <name evidence="1" type="ORF">Cylst_2071</name>
</gene>